<protein>
    <submittedName>
        <fullName evidence="2">Uncharacterized protein</fullName>
    </submittedName>
</protein>
<name>A0ABR3TSV0_9PEZI</name>
<dbReference type="EMBL" id="JAKEKT020000029">
    <property type="protein sequence ID" value="KAL1643147.1"/>
    <property type="molecule type" value="Genomic_DNA"/>
</dbReference>
<comment type="caution">
    <text evidence="2">The sequence shown here is derived from an EMBL/GenBank/DDBJ whole genome shotgun (WGS) entry which is preliminary data.</text>
</comment>
<evidence type="ECO:0000313" key="3">
    <source>
        <dbReference type="Proteomes" id="UP001521184"/>
    </source>
</evidence>
<reference evidence="2 3" key="1">
    <citation type="journal article" date="2023" name="Plant Dis.">
        <title>First Report of Diplodia intermedia Causing Canker and Dieback Diseases on Apple Trees in Canada.</title>
        <authorList>
            <person name="Ellouze W."/>
            <person name="Ilyukhin E."/>
            <person name="Sulman M."/>
            <person name="Ali S."/>
        </authorList>
    </citation>
    <scope>NUCLEOTIDE SEQUENCE [LARGE SCALE GENOMIC DNA]</scope>
    <source>
        <strain evidence="2 3">M45-28</strain>
    </source>
</reference>
<feature type="region of interest" description="Disordered" evidence="1">
    <location>
        <begin position="488"/>
        <end position="557"/>
    </location>
</feature>
<sequence>MAVGKSSRHAGMPITKPVNPDLLLNAFRSTQKRYDTFFEDHDLISDPNAWTSELAWSNGVNISPRNNLHGAIQDFLKAYQAKSYDRYAFSECLCIWDVSRLCSKERFFRFPDFGAAFCIQFSDLTPYVVKMALANGELGVYIKQDLCVPICEFFEALLRHISPDFPSSPDTQLKFWTSRVSEGMEKFNYSGLPYELRWLIIEQLGHDTDLWPFMYKRGDARCRYSSPEEARVYGPSTITPEQFQYGMPGFGIFEGGSSDQNMLFKMSIRRNTFCFDKPGNLARFLDQVAPPQLRQVRNIHLNFSHDDFLSLFGTSVQPGHRHGRLAKALKTLGELNLDIVWIEPKVSEDMIISDYFSTPQAFGCHSKAVKHICGLIARNLQNAKKLRLYGSGVRRGWQAPLDDMFFDAKRGEFTSDSFYALKAVTPPHAEDLEGGAHASQKRREPNTKIIARPEGPAVYDAAVDLPPIDEEELGLLWPCECHDQCGPDRFNNRDPPRKKKVQQQAGGEAEETGILGEKVQRNDMLPLSLVRSAISTDADEDGGDGEDEDESLSWAPE</sequence>
<feature type="region of interest" description="Disordered" evidence="1">
    <location>
        <begin position="430"/>
        <end position="450"/>
    </location>
</feature>
<keyword evidence="3" id="KW-1185">Reference proteome</keyword>
<dbReference type="Proteomes" id="UP001521184">
    <property type="component" value="Unassembled WGS sequence"/>
</dbReference>
<accession>A0ABR3TSV0</accession>
<gene>
    <name evidence="2" type="ORF">SLS58_005116</name>
</gene>
<feature type="compositionally biased region" description="Acidic residues" evidence="1">
    <location>
        <begin position="537"/>
        <end position="551"/>
    </location>
</feature>
<organism evidence="2 3">
    <name type="scientific">Diplodia intermedia</name>
    <dbReference type="NCBI Taxonomy" id="856260"/>
    <lineage>
        <taxon>Eukaryota</taxon>
        <taxon>Fungi</taxon>
        <taxon>Dikarya</taxon>
        <taxon>Ascomycota</taxon>
        <taxon>Pezizomycotina</taxon>
        <taxon>Dothideomycetes</taxon>
        <taxon>Dothideomycetes incertae sedis</taxon>
        <taxon>Botryosphaeriales</taxon>
        <taxon>Botryosphaeriaceae</taxon>
        <taxon>Diplodia</taxon>
    </lineage>
</organism>
<proteinExistence type="predicted"/>
<evidence type="ECO:0000313" key="2">
    <source>
        <dbReference type="EMBL" id="KAL1643147.1"/>
    </source>
</evidence>
<evidence type="ECO:0000256" key="1">
    <source>
        <dbReference type="SAM" id="MobiDB-lite"/>
    </source>
</evidence>